<evidence type="ECO:0000256" key="1">
    <source>
        <dbReference type="SAM" id="MobiDB-lite"/>
    </source>
</evidence>
<dbReference type="Proteomes" id="UP001602245">
    <property type="component" value="Unassembled WGS sequence"/>
</dbReference>
<feature type="transmembrane region" description="Helical" evidence="2">
    <location>
        <begin position="12"/>
        <end position="34"/>
    </location>
</feature>
<protein>
    <submittedName>
        <fullName evidence="3">Uncharacterized protein</fullName>
    </submittedName>
</protein>
<gene>
    <name evidence="3" type="ORF">ACFY35_20625</name>
</gene>
<organism evidence="3 4">
    <name type="scientific">Paractinoplanes globisporus</name>
    <dbReference type="NCBI Taxonomy" id="113565"/>
    <lineage>
        <taxon>Bacteria</taxon>
        <taxon>Bacillati</taxon>
        <taxon>Actinomycetota</taxon>
        <taxon>Actinomycetes</taxon>
        <taxon>Micromonosporales</taxon>
        <taxon>Micromonosporaceae</taxon>
        <taxon>Paractinoplanes</taxon>
    </lineage>
</organism>
<sequence>MHIRQRIRDRAVHFGVGLVVAAVGVVVTGFLSAWVGPAGSMLITVAWWFCGLLAAVALLGLTVTAGWYVWYRRRRPSLDAAGAEAYGERRARLHRPRDDGAPR</sequence>
<comment type="caution">
    <text evidence="3">The sequence shown here is derived from an EMBL/GenBank/DDBJ whole genome shotgun (WGS) entry which is preliminary data.</text>
</comment>
<name>A0ABW6WEV9_9ACTN</name>
<feature type="compositionally biased region" description="Basic and acidic residues" evidence="1">
    <location>
        <begin position="86"/>
        <end position="103"/>
    </location>
</feature>
<evidence type="ECO:0000313" key="4">
    <source>
        <dbReference type="Proteomes" id="UP001602245"/>
    </source>
</evidence>
<keyword evidence="2" id="KW-1133">Transmembrane helix</keyword>
<reference evidence="3 4" key="1">
    <citation type="submission" date="2024-10" db="EMBL/GenBank/DDBJ databases">
        <title>The Natural Products Discovery Center: Release of the First 8490 Sequenced Strains for Exploring Actinobacteria Biosynthetic Diversity.</title>
        <authorList>
            <person name="Kalkreuter E."/>
            <person name="Kautsar S.A."/>
            <person name="Yang D."/>
            <person name="Bader C.D."/>
            <person name="Teijaro C.N."/>
            <person name="Fluegel L."/>
            <person name="Davis C.M."/>
            <person name="Simpson J.R."/>
            <person name="Lauterbach L."/>
            <person name="Steele A.D."/>
            <person name="Gui C."/>
            <person name="Meng S."/>
            <person name="Li G."/>
            <person name="Viehrig K."/>
            <person name="Ye F."/>
            <person name="Su P."/>
            <person name="Kiefer A.F."/>
            <person name="Nichols A."/>
            <person name="Cepeda A.J."/>
            <person name="Yan W."/>
            <person name="Fan B."/>
            <person name="Jiang Y."/>
            <person name="Adhikari A."/>
            <person name="Zheng C.-J."/>
            <person name="Schuster L."/>
            <person name="Cowan T.M."/>
            <person name="Smanski M.J."/>
            <person name="Chevrette M.G."/>
            <person name="De Carvalho L.P.S."/>
            <person name="Shen B."/>
        </authorList>
    </citation>
    <scope>NUCLEOTIDE SEQUENCE [LARGE SCALE GENOMIC DNA]</scope>
    <source>
        <strain evidence="3 4">NPDC000087</strain>
    </source>
</reference>
<accession>A0ABW6WEV9</accession>
<proteinExistence type="predicted"/>
<keyword evidence="2" id="KW-0472">Membrane</keyword>
<keyword evidence="4" id="KW-1185">Reference proteome</keyword>
<feature type="transmembrane region" description="Helical" evidence="2">
    <location>
        <begin position="46"/>
        <end position="70"/>
    </location>
</feature>
<keyword evidence="2" id="KW-0812">Transmembrane</keyword>
<dbReference type="RefSeq" id="WP_020511719.1">
    <property type="nucleotide sequence ID" value="NZ_JBIAZU010000003.1"/>
</dbReference>
<feature type="region of interest" description="Disordered" evidence="1">
    <location>
        <begin position="81"/>
        <end position="103"/>
    </location>
</feature>
<dbReference type="EMBL" id="JBIAZU010000003">
    <property type="protein sequence ID" value="MFF5291853.1"/>
    <property type="molecule type" value="Genomic_DNA"/>
</dbReference>
<evidence type="ECO:0000256" key="2">
    <source>
        <dbReference type="SAM" id="Phobius"/>
    </source>
</evidence>
<evidence type="ECO:0000313" key="3">
    <source>
        <dbReference type="EMBL" id="MFF5291853.1"/>
    </source>
</evidence>